<reference evidence="12" key="1">
    <citation type="submission" date="2013-02" db="EMBL/GenBank/DDBJ databases">
        <authorList>
            <person name="Cross G.A.M."/>
            <person name="Kim H.-S."/>
            <person name="Wickstead B."/>
        </authorList>
    </citation>
    <scope>NUCLEOTIDE SEQUENCE</scope>
    <source>
        <strain evidence="12">Lister 427</strain>
    </source>
</reference>
<feature type="disulfide bond" evidence="13">
    <location>
        <begin position="199"/>
        <end position="208"/>
    </location>
</feature>
<keyword evidence="4" id="KW-0336">GPI-anchor</keyword>
<dbReference type="AlphaFoldDB" id="M4SXH7"/>
<evidence type="ECO:0000313" key="12">
    <source>
        <dbReference type="EMBL" id="AGH61173.1"/>
    </source>
</evidence>
<dbReference type="InterPro" id="IPR027446">
    <property type="entry name" value="VSG_C_dom_sf"/>
</dbReference>
<reference evidence="12" key="2">
    <citation type="journal article" date="2014" name="Mol. Biochem. Parasitol.">
        <title>Capturing the variant surface glycoprotein repertoire (the VSGnome) of Trypanosoma brucei Lister 427.</title>
        <authorList>
            <person name="Cross G.A."/>
            <person name="Kim H.S."/>
            <person name="Wickstead B."/>
        </authorList>
    </citation>
    <scope>NUCLEOTIDE SEQUENCE</scope>
    <source>
        <strain evidence="12">Lister 427</strain>
    </source>
</reference>
<dbReference type="InterPro" id="IPR025932">
    <property type="entry name" value="Trypano_VSG_B_N_dom"/>
</dbReference>
<comment type="subcellular location">
    <subcellularLocation>
        <location evidence="2">Cell membrane</location>
        <topology evidence="2">Lipid-anchor</topology>
        <topology evidence="2">GPI-anchor</topology>
    </subcellularLocation>
</comment>
<feature type="disulfide bond" evidence="13">
    <location>
        <begin position="159"/>
        <end position="164"/>
    </location>
</feature>
<reference evidence="13" key="3">
    <citation type="journal article" date="2023" name="PLoS Negl. Trop. Dis.">
        <title>A structural classification of the variant surface glycoproteins of the African trypanosome.</title>
        <authorList>
            <person name="Dakovic S."/>
            <person name="Zeelen J.P."/>
            <person name="Gkeka A."/>
            <person name="Chandra M."/>
            <person name="van Straaten M."/>
            <person name="Foti K."/>
            <person name="Zhong J."/>
            <person name="Vlachou E.P."/>
            <person name="Aresta-Branco F."/>
            <person name="Verdi J.P."/>
            <person name="Papavasiliou F.N."/>
            <person name="Stebbins C.E."/>
        </authorList>
    </citation>
    <scope>X-RAY CRYSTALLOGRAPHY (3.22 ANGSTROMS) OF 1-376</scope>
    <scope>GLYCOSYLATION AT ASN-131; SER-292 AND SER-293</scope>
    <scope>DISULFIDE BONDS</scope>
</reference>
<proteinExistence type="evidence at protein level"/>
<comment type="function">
    <text evidence="1">VSG forms a coat on the surface of the parasite. The trypanosome evades the immune response of the host by expressing a series of antigenically distinct VSGs from an estimated 1000 VSG genes.</text>
</comment>
<keyword evidence="8" id="KW-0449">Lipoprotein</keyword>
<dbReference type="Pfam" id="PF13206">
    <property type="entry name" value="VSG_B"/>
    <property type="match status" value="1"/>
</dbReference>
<dbReference type="GO" id="GO:0098552">
    <property type="term" value="C:side of membrane"/>
    <property type="evidence" value="ECO:0007669"/>
    <property type="project" value="UniProtKB-KW"/>
</dbReference>
<feature type="disulfide bond" evidence="13">
    <location>
        <begin position="32"/>
        <end position="238"/>
    </location>
</feature>
<feature type="glycosylation site" description="O-linked (Glc...) serine" evidence="13">
    <location>
        <position position="292"/>
    </location>
</feature>
<dbReference type="InterPro" id="IPR019609">
    <property type="entry name" value="Variant_surf_glycoprt_trypan_C"/>
</dbReference>
<evidence type="ECO:0000256" key="3">
    <source>
        <dbReference type="ARBA" id="ARBA00022475"/>
    </source>
</evidence>
<evidence type="ECO:0000259" key="10">
    <source>
        <dbReference type="Pfam" id="PF10659"/>
    </source>
</evidence>
<feature type="domain" description="Trypanosome variant surface glycoprotein B-type N-terminal" evidence="11">
    <location>
        <begin position="9"/>
        <end position="340"/>
    </location>
</feature>
<protein>
    <submittedName>
        <fullName evidence="12">Variant surface glycoprotein 615</fullName>
    </submittedName>
</protein>
<evidence type="ECO:0000256" key="2">
    <source>
        <dbReference type="ARBA" id="ARBA00004609"/>
    </source>
</evidence>
<dbReference type="GO" id="GO:0005886">
    <property type="term" value="C:plasma membrane"/>
    <property type="evidence" value="ECO:0007669"/>
    <property type="project" value="UniProtKB-SubCell"/>
</dbReference>
<feature type="disulfide bond" evidence="13">
    <location>
        <begin position="287"/>
        <end position="296"/>
    </location>
</feature>
<name>M4SXH7_9TRYP</name>
<feature type="signal peptide" evidence="9">
    <location>
        <begin position="1"/>
        <end position="20"/>
    </location>
</feature>
<evidence type="ECO:0000256" key="9">
    <source>
        <dbReference type="SAM" id="SignalP"/>
    </source>
</evidence>
<keyword evidence="5 9" id="KW-0732">Signal</keyword>
<organism evidence="12">
    <name type="scientific">Trypanosoma brucei</name>
    <dbReference type="NCBI Taxonomy" id="5691"/>
    <lineage>
        <taxon>Eukaryota</taxon>
        <taxon>Discoba</taxon>
        <taxon>Euglenozoa</taxon>
        <taxon>Kinetoplastea</taxon>
        <taxon>Metakinetoplastina</taxon>
        <taxon>Trypanosomatida</taxon>
        <taxon>Trypanosomatidae</taxon>
        <taxon>Trypanosoma</taxon>
    </lineage>
</organism>
<evidence type="ECO:0000256" key="8">
    <source>
        <dbReference type="ARBA" id="ARBA00023288"/>
    </source>
</evidence>
<sequence length="480" mass="51296">MSKRFTTCATLISLVTAARAAYENAKQYEALCGAYAITKQAISDAEYIGDTTGDPRPKEVEDLYIMTLSDEDYNNKTLTGVTEEGGLEKRKSDILQRRDTYGREIHSIPANSEARAAAHVAIKRLFYKAGNLSANIAAAISSIKADTRSAGEALNRARCGQADCKAPDQKWFETRSKACSGTGEQKQGMTIASDISCLCSAATGETLCSAAATGGTYRGGEGTAANAQTDWSTTIADCDRNVEGKAPSPAAIEAAIAVFRAALGNAEFTKANSRKAFVLGHGSASDCNGGTSSAACVDYTNKLARGTINDIPWIEQLRTAAAKLAGVAGTRAQLDGMRQEMRIIEDQAWQAFALATIPLTAEKAKSQIVQQTKEEDCNKHQSSDKCAEPCKWEANATEQTKKCSLDHKKGRKQATQTAGTEDKKEEKCKGKGEKECGEATACKWEENKCKDSSILATKKFALSVVSACICGLAFLKIFSP</sequence>
<dbReference type="VEuPathDB" id="TriTrypDB:Tb427_000633100"/>
<feature type="chain" id="PRO_5004057858" evidence="9">
    <location>
        <begin position="21"/>
        <end position="480"/>
    </location>
</feature>
<feature type="glycosylation site" description="N-linked (GlcNAc...) asparagine" evidence="13">
    <location>
        <position position="131"/>
    </location>
</feature>
<evidence type="ECO:0000256" key="5">
    <source>
        <dbReference type="ARBA" id="ARBA00022729"/>
    </source>
</evidence>
<evidence type="ECO:0000256" key="1">
    <source>
        <dbReference type="ARBA" id="ARBA00002523"/>
    </source>
</evidence>
<dbReference type="Pfam" id="PF10659">
    <property type="entry name" value="Trypan_glycop_C"/>
    <property type="match status" value="1"/>
</dbReference>
<dbReference type="EMBL" id="KC613742">
    <property type="protein sequence ID" value="AGH61173.1"/>
    <property type="molecule type" value="Genomic_DNA"/>
</dbReference>
<feature type="domain" description="Trypanosome variant surface glycoprotein C-terminal" evidence="10">
    <location>
        <begin position="377"/>
        <end position="468"/>
    </location>
</feature>
<feature type="disulfide bond" evidence="13">
    <location>
        <begin position="179"/>
        <end position="197"/>
    </location>
</feature>
<evidence type="ECO:0000256" key="4">
    <source>
        <dbReference type="ARBA" id="ARBA00022622"/>
    </source>
</evidence>
<evidence type="ECO:0007829" key="13">
    <source>
        <dbReference type="PDB" id="8OK8"/>
    </source>
</evidence>
<evidence type="ECO:0000259" key="11">
    <source>
        <dbReference type="Pfam" id="PF13206"/>
    </source>
</evidence>
<evidence type="ECO:0000256" key="6">
    <source>
        <dbReference type="ARBA" id="ARBA00023136"/>
    </source>
</evidence>
<dbReference type="VEuPathDB" id="TriTrypDB:Tb927.11.18260"/>
<accession>M4SXH7</accession>
<keyword evidence="13" id="KW-0002">3D-structure</keyword>
<evidence type="ECO:0000256" key="7">
    <source>
        <dbReference type="ARBA" id="ARBA00023180"/>
    </source>
</evidence>
<feature type="glycosylation site" description="O-linked (Glc...) serine" evidence="13">
    <location>
        <position position="293"/>
    </location>
</feature>
<dbReference type="Gene3D" id="4.10.110.20">
    <property type="entry name" value="Variant surface glycoprotein MITAT 1.2, VSG 221, C-terminal domain"/>
    <property type="match status" value="1"/>
</dbReference>
<dbReference type="SUPFAM" id="SSF118251">
    <property type="entry name" value="Variant surface glycoprotein MITAT 1.2, VSG 221, C-terminal domain"/>
    <property type="match status" value="1"/>
</dbReference>
<keyword evidence="3" id="KW-1003">Cell membrane</keyword>
<dbReference type="SMR" id="M4SXH7"/>
<dbReference type="PDB" id="8OK8">
    <property type="method" value="X-ray"/>
    <property type="resolution" value="3.22 A"/>
    <property type="chains" value="A/C/E/G/I/K=1-376"/>
</dbReference>
<keyword evidence="7" id="KW-0325">Glycoprotein</keyword>
<keyword evidence="6" id="KW-0472">Membrane</keyword>